<evidence type="ECO:0000259" key="2">
    <source>
        <dbReference type="Pfam" id="PF13116"/>
    </source>
</evidence>
<sequence length="1396" mass="154412">MTRALRKLVKWSYFLIALALILLAVLVQSGRSFSHLLSGYNQHIASYFSSQLNAQVTIGQIEADWNGLKPNLVIQDFSIKSQANQPIVAFKQARLRLDMLESLLNLRLVWSNLSLSQVEMTFAQTADGFWQIPGLPKRADATKPEVQMDALLDMLLLSTRIEFQSSHLRFHFTSGKQVQLDSPYLLLENADDFHRLALQIDVDAQPRSVYLIMEGQGDPRDQSRFRSRGYLQLNRFPTSEPIAAASAFLLSGTGNSSLLSEGMVDANIWFESRSKGKGYDLVGRLGLQRLSLPVGANRLSLDGFSTELAGFWLPNGEWRLGLQQVNAAMKAHNINDVNLAIASSGFKRPLQVSMDTLDLARLTNMLGDSGVMGEGKLQGLLKTLAPSGQLRNLQMSLPLDQPKDWQLRANLDQVATSAWQGVPALAGVDGYLQVGQKGGFVDIDAQRHFSMHYLPTYAEPMEYDRAKGQVAWHLQPENNQIYVNSGQLEFRKGDELARAYMWLGLPWKRNTGDIDLYLQIGAQQLNASLYQKYTPAVVPQSLHKWLAQSIGEQNPGVATEAGFVYRGTLNTKNSMARTYQLYLDIEDAELNYHPGWPALTHMNGRLLVSDARVSASVIDAGIYTSRVTHAEVRVNPRAQGKGSLLQVDGEIFGAASDGIRVLREGMLRQYLGSSMDSWFMQGEMQARLDLAIPIGTGEEKAAGARQQVDVALKVPRFELQNLNLALDDLTGQISYNSDKGISSNTLKAHFFDEPVEARLSTRKLDHYSKTLIELGGVVDAQKIAYWSKRPEVLFLSGNLPYTALVELNHRPQRIRNLVELSPEEMAEAVQSPTEFADSAFAQVTITSNLANVSVDLPAPYGKPVEGERPFEFKLWLQESQAQIDVRYNNDIQALLRTDRVRNNSLVNANIALASAAKFSDQPQFLVSGFLPGIDLDTLKAVQSRYKTYSERLAPAVARALSSLQPDAPELLEQPVGLVAGLPFRAEVMLGQYELGSTTLENLNVIAIPVRSGWQLQLDNAVVAGRLLVPNSQFTPLQVDLDRLSLSRAALGLADPQTTESQSIDPAAAELVITDAVPEKVIDPRKLPLANITVKALLMDGNNYGNWSLQLRPDDKGVVIDNIRGSIRGVTVSGADKATGGAKLIWQNTPVGVQTRFIGSLETGDMAEVLRAWNKPDTLESRRAYYRADLFWPGSPQDFKLVNLGGEMSIDIEQGSFKRDASAGDGLLRLMSILNFDTLARRLRFDFSDLYKSGLAYDTVKGKVRFNQGVLVFEEPLVVRTPSSGMQMAGSIDLRNETINTRLVATLPVAGNMTFYAALATGLPAAAGIYIVSKLFKKQVDQATSVSYTIKGSWDEPKMKFNRLFESEKSLRDSVNKKEVEKPPPINEMQDESGKKQ</sequence>
<dbReference type="PANTHER" id="PTHR38690:SF1">
    <property type="entry name" value="PROTEASE"/>
    <property type="match status" value="1"/>
</dbReference>
<dbReference type="EMBL" id="JAVDVX010000008">
    <property type="protein sequence ID" value="MDR7091787.1"/>
    <property type="molecule type" value="Genomic_DNA"/>
</dbReference>
<name>A0ABU1V2V9_9GAMM</name>
<protein>
    <submittedName>
        <fullName evidence="3">Uncharacterized protein YhdP</fullName>
    </submittedName>
</protein>
<feature type="region of interest" description="Disordered" evidence="1">
    <location>
        <begin position="1370"/>
        <end position="1396"/>
    </location>
</feature>
<dbReference type="InterPro" id="IPR025263">
    <property type="entry name" value="YhdP_central"/>
</dbReference>
<evidence type="ECO:0000313" key="4">
    <source>
        <dbReference type="Proteomes" id="UP001253595"/>
    </source>
</evidence>
<dbReference type="PANTHER" id="PTHR38690">
    <property type="entry name" value="PROTEASE-RELATED"/>
    <property type="match status" value="1"/>
</dbReference>
<evidence type="ECO:0000256" key="1">
    <source>
        <dbReference type="SAM" id="MobiDB-lite"/>
    </source>
</evidence>
<reference evidence="3 4" key="1">
    <citation type="submission" date="2023-07" db="EMBL/GenBank/DDBJ databases">
        <title>Sorghum-associated microbial communities from plants grown in Nebraska, USA.</title>
        <authorList>
            <person name="Schachtman D."/>
        </authorList>
    </citation>
    <scope>NUCLEOTIDE SEQUENCE [LARGE SCALE GENOMIC DNA]</scope>
    <source>
        <strain evidence="3 4">BE190</strain>
    </source>
</reference>
<evidence type="ECO:0000313" key="3">
    <source>
        <dbReference type="EMBL" id="MDR7091787.1"/>
    </source>
</evidence>
<keyword evidence="4" id="KW-1185">Reference proteome</keyword>
<proteinExistence type="predicted"/>
<dbReference type="Proteomes" id="UP001253595">
    <property type="component" value="Unassembled WGS sequence"/>
</dbReference>
<organism evidence="3 4">
    <name type="scientific">Cellvibrio fibrivorans</name>
    <dbReference type="NCBI Taxonomy" id="126350"/>
    <lineage>
        <taxon>Bacteria</taxon>
        <taxon>Pseudomonadati</taxon>
        <taxon>Pseudomonadota</taxon>
        <taxon>Gammaproteobacteria</taxon>
        <taxon>Cellvibrionales</taxon>
        <taxon>Cellvibrionaceae</taxon>
        <taxon>Cellvibrio</taxon>
    </lineage>
</organism>
<feature type="domain" description="YhdP central" evidence="2">
    <location>
        <begin position="1"/>
        <end position="1357"/>
    </location>
</feature>
<gene>
    <name evidence="3" type="ORF">J2X05_003825</name>
</gene>
<accession>A0ABU1V2V9</accession>
<feature type="compositionally biased region" description="Basic and acidic residues" evidence="1">
    <location>
        <begin position="1370"/>
        <end position="1381"/>
    </location>
</feature>
<dbReference type="Pfam" id="PF13116">
    <property type="entry name" value="YhdP"/>
    <property type="match status" value="1"/>
</dbReference>
<dbReference type="RefSeq" id="WP_310075477.1">
    <property type="nucleotide sequence ID" value="NZ_JAVDVX010000008.1"/>
</dbReference>
<comment type="caution">
    <text evidence="3">The sequence shown here is derived from an EMBL/GenBank/DDBJ whole genome shotgun (WGS) entry which is preliminary data.</text>
</comment>
<dbReference type="InterPro" id="IPR011836">
    <property type="entry name" value="YhdP"/>
</dbReference>